<dbReference type="EMBL" id="SRPY01000787">
    <property type="protein sequence ID" value="KAG5917754.1"/>
    <property type="molecule type" value="Genomic_DNA"/>
</dbReference>
<name>A0A8K0NEQ0_9HYPO</name>
<dbReference type="AlphaFoldDB" id="A0A8K0NEQ0"/>
<sequence>MAHHGPSAPGEDNYVDMAGRRPMASGLVLRNFYFDGDMELAVLVLVDSGTNLPRILQDSVLARRGLDGLDGLDGFTVEALART</sequence>
<protein>
    <submittedName>
        <fullName evidence="1">Uncharacterized protein</fullName>
    </submittedName>
</protein>
<accession>A0A8K0NEQ0</accession>
<comment type="caution">
    <text evidence="1">The sequence shown here is derived from an EMBL/GenBank/DDBJ whole genome shotgun (WGS) entry which is preliminary data.</text>
</comment>
<gene>
    <name evidence="1" type="ORF">E4U42_007125</name>
</gene>
<evidence type="ECO:0000313" key="2">
    <source>
        <dbReference type="Proteomes" id="UP000811619"/>
    </source>
</evidence>
<organism evidence="1 2">
    <name type="scientific">Claviceps africana</name>
    <dbReference type="NCBI Taxonomy" id="83212"/>
    <lineage>
        <taxon>Eukaryota</taxon>
        <taxon>Fungi</taxon>
        <taxon>Dikarya</taxon>
        <taxon>Ascomycota</taxon>
        <taxon>Pezizomycotina</taxon>
        <taxon>Sordariomycetes</taxon>
        <taxon>Hypocreomycetidae</taxon>
        <taxon>Hypocreales</taxon>
        <taxon>Clavicipitaceae</taxon>
        <taxon>Claviceps</taxon>
    </lineage>
</organism>
<evidence type="ECO:0000313" key="1">
    <source>
        <dbReference type="EMBL" id="KAG5917754.1"/>
    </source>
</evidence>
<reference evidence="1" key="1">
    <citation type="journal article" date="2020" name="bioRxiv">
        <title>Whole genome comparisons of ergot fungi reveals the divergence and evolution of species within the genus Claviceps are the result of varying mechanisms driving genome evolution and host range expansion.</title>
        <authorList>
            <person name="Wyka S.A."/>
            <person name="Mondo S.J."/>
            <person name="Liu M."/>
            <person name="Dettman J."/>
            <person name="Nalam V."/>
            <person name="Broders K.D."/>
        </authorList>
    </citation>
    <scope>NUCLEOTIDE SEQUENCE</scope>
    <source>
        <strain evidence="1">CCC 489</strain>
    </source>
</reference>
<proteinExistence type="predicted"/>
<keyword evidence="2" id="KW-1185">Reference proteome</keyword>
<dbReference type="Proteomes" id="UP000811619">
    <property type="component" value="Unassembled WGS sequence"/>
</dbReference>